<keyword evidence="2" id="KW-1185">Reference proteome</keyword>
<sequence>MVMKLVWLLVVLGCMSSVRPEIQLKLGDGLHLEENQAIVYESSVPLVYELNWEDPKDLPEDVSIVPDTTKWAQCYSNSTCTLRKIFSDYRKAINIQLDNLEPHLDTFKSKQRRFSVMGWILNHCCGVATQDEFEELYRAEDQMEAHINNMKSTVHEDHRALTQLVTNADELAKDFNGILGRAKSTLTNMMLEEVNIEAREQLVVRNIISVYTSLDLLIRKIRKNIAASSCQNKKIPANIISPNILRADLSNLTLQLSSKEWILSVPVSRIGKYYGLPIAACSMSSGKIVVRIKVPIQRAGRAWKGFTVKAVPIGDTNSTCTQVLPGPYIVLSEQSGKMSWLSDVRHCQPESTGLCFIPRGVEVLRVAAMCEDRCQMVCRPENNTSITPLGNNVFAITHPPT</sequence>
<dbReference type="GeneID" id="113469044"/>
<evidence type="ECO:0000313" key="3">
    <source>
        <dbReference type="RefSeq" id="XP_026682250.1"/>
    </source>
</evidence>
<dbReference type="KEGG" id="dci:113469044"/>
<reference evidence="3" key="1">
    <citation type="submission" date="2025-08" db="UniProtKB">
        <authorList>
            <consortium name="RefSeq"/>
        </authorList>
    </citation>
    <scope>IDENTIFICATION</scope>
</reference>
<gene>
    <name evidence="3" type="primary">LOC113469044</name>
</gene>
<dbReference type="STRING" id="121845.A0A3Q0J6B5"/>
<protein>
    <submittedName>
        <fullName evidence="3">Uncharacterized protein LOC113469044</fullName>
    </submittedName>
</protein>
<feature type="chain" id="PRO_5018027490" evidence="1">
    <location>
        <begin position="21"/>
        <end position="401"/>
    </location>
</feature>
<dbReference type="RefSeq" id="XP_026682250.1">
    <property type="nucleotide sequence ID" value="XM_026826449.1"/>
</dbReference>
<keyword evidence="1" id="KW-0732">Signal</keyword>
<accession>A0A3Q0J6B5</accession>
<dbReference type="AlphaFoldDB" id="A0A3Q0J6B5"/>
<evidence type="ECO:0000313" key="2">
    <source>
        <dbReference type="Proteomes" id="UP000079169"/>
    </source>
</evidence>
<proteinExistence type="predicted"/>
<dbReference type="Pfam" id="PF12259">
    <property type="entry name" value="Baculo_F"/>
    <property type="match status" value="1"/>
</dbReference>
<dbReference type="PaxDb" id="121845-A0A3Q0J6B5"/>
<dbReference type="InterPro" id="IPR022048">
    <property type="entry name" value="Envelope_fusion-like"/>
</dbReference>
<dbReference type="Proteomes" id="UP000079169">
    <property type="component" value="Unplaced"/>
</dbReference>
<evidence type="ECO:0000256" key="1">
    <source>
        <dbReference type="SAM" id="SignalP"/>
    </source>
</evidence>
<organism evidence="2 3">
    <name type="scientific">Diaphorina citri</name>
    <name type="common">Asian citrus psyllid</name>
    <dbReference type="NCBI Taxonomy" id="121845"/>
    <lineage>
        <taxon>Eukaryota</taxon>
        <taxon>Metazoa</taxon>
        <taxon>Ecdysozoa</taxon>
        <taxon>Arthropoda</taxon>
        <taxon>Hexapoda</taxon>
        <taxon>Insecta</taxon>
        <taxon>Pterygota</taxon>
        <taxon>Neoptera</taxon>
        <taxon>Paraneoptera</taxon>
        <taxon>Hemiptera</taxon>
        <taxon>Sternorrhyncha</taxon>
        <taxon>Psylloidea</taxon>
        <taxon>Psyllidae</taxon>
        <taxon>Diaphorininae</taxon>
        <taxon>Diaphorina</taxon>
    </lineage>
</organism>
<name>A0A3Q0J6B5_DIACI</name>
<feature type="signal peptide" evidence="1">
    <location>
        <begin position="1"/>
        <end position="20"/>
    </location>
</feature>